<feature type="compositionally biased region" description="Basic and acidic residues" evidence="4">
    <location>
        <begin position="1060"/>
        <end position="1074"/>
    </location>
</feature>
<feature type="region of interest" description="Disordered" evidence="4">
    <location>
        <begin position="1110"/>
        <end position="1131"/>
    </location>
</feature>
<dbReference type="SMART" id="SM00439">
    <property type="entry name" value="BAH"/>
    <property type="match status" value="1"/>
</dbReference>
<evidence type="ECO:0000259" key="5">
    <source>
        <dbReference type="PROSITE" id="PS51038"/>
    </source>
</evidence>
<keyword evidence="2 3" id="KW-0539">Nucleus</keyword>
<keyword evidence="8" id="KW-1185">Reference proteome</keyword>
<feature type="region of interest" description="Disordered" evidence="4">
    <location>
        <begin position="1213"/>
        <end position="1239"/>
    </location>
</feature>
<evidence type="ECO:0000313" key="8">
    <source>
        <dbReference type="Proteomes" id="UP001153076"/>
    </source>
</evidence>
<dbReference type="InterPro" id="IPR035441">
    <property type="entry name" value="TFIIS/LEDGF_dom_sf"/>
</dbReference>
<feature type="compositionally biased region" description="Low complexity" evidence="4">
    <location>
        <begin position="1327"/>
        <end position="1336"/>
    </location>
</feature>
<evidence type="ECO:0000256" key="2">
    <source>
        <dbReference type="ARBA" id="ARBA00023242"/>
    </source>
</evidence>
<feature type="region of interest" description="Disordered" evidence="4">
    <location>
        <begin position="1058"/>
        <end position="1089"/>
    </location>
</feature>
<feature type="compositionally biased region" description="Polar residues" evidence="4">
    <location>
        <begin position="1115"/>
        <end position="1127"/>
    </location>
</feature>
<feature type="compositionally biased region" description="Polar residues" evidence="4">
    <location>
        <begin position="657"/>
        <end position="667"/>
    </location>
</feature>
<comment type="caution">
    <text evidence="7">The sequence shown here is derived from an EMBL/GenBank/DDBJ whole genome shotgun (WGS) entry which is preliminary data.</text>
</comment>
<organism evidence="7 8">
    <name type="scientific">Carnegiea gigantea</name>
    <dbReference type="NCBI Taxonomy" id="171969"/>
    <lineage>
        <taxon>Eukaryota</taxon>
        <taxon>Viridiplantae</taxon>
        <taxon>Streptophyta</taxon>
        <taxon>Embryophyta</taxon>
        <taxon>Tracheophyta</taxon>
        <taxon>Spermatophyta</taxon>
        <taxon>Magnoliopsida</taxon>
        <taxon>eudicotyledons</taxon>
        <taxon>Gunneridae</taxon>
        <taxon>Pentapetalae</taxon>
        <taxon>Caryophyllales</taxon>
        <taxon>Cactineae</taxon>
        <taxon>Cactaceae</taxon>
        <taxon>Cactoideae</taxon>
        <taxon>Echinocereeae</taxon>
        <taxon>Carnegiea</taxon>
    </lineage>
</organism>
<feature type="compositionally biased region" description="Basic and acidic residues" evidence="4">
    <location>
        <begin position="238"/>
        <end position="249"/>
    </location>
</feature>
<dbReference type="EMBL" id="JAKOGI010000005">
    <property type="protein sequence ID" value="KAJ8452405.1"/>
    <property type="molecule type" value="Genomic_DNA"/>
</dbReference>
<evidence type="ECO:0000313" key="7">
    <source>
        <dbReference type="EMBL" id="KAJ8452405.1"/>
    </source>
</evidence>
<evidence type="ECO:0000259" key="6">
    <source>
        <dbReference type="PROSITE" id="PS51319"/>
    </source>
</evidence>
<feature type="region of interest" description="Disordered" evidence="4">
    <location>
        <begin position="1537"/>
        <end position="1559"/>
    </location>
</feature>
<accession>A0A9Q1KYU4</accession>
<proteinExistence type="predicted"/>
<feature type="compositionally biased region" description="Polar residues" evidence="4">
    <location>
        <begin position="686"/>
        <end position="702"/>
    </location>
</feature>
<dbReference type="InterPro" id="IPR001025">
    <property type="entry name" value="BAH_dom"/>
</dbReference>
<feature type="region of interest" description="Disordered" evidence="4">
    <location>
        <begin position="606"/>
        <end position="702"/>
    </location>
</feature>
<feature type="compositionally biased region" description="Basic and acidic residues" evidence="4">
    <location>
        <begin position="1271"/>
        <end position="1280"/>
    </location>
</feature>
<dbReference type="OrthoDB" id="1917005at2759"/>
<dbReference type="PROSITE" id="PS51038">
    <property type="entry name" value="BAH"/>
    <property type="match status" value="1"/>
</dbReference>
<comment type="subcellular location">
    <subcellularLocation>
        <location evidence="1 3">Nucleus</location>
    </subcellularLocation>
</comment>
<feature type="compositionally biased region" description="Low complexity" evidence="4">
    <location>
        <begin position="527"/>
        <end position="540"/>
    </location>
</feature>
<sequence length="1610" mass="170501">MHWREGGEIRNRIRLMCSVPSEKAGVATVVDSKAGGSFFKDVRKISVGDCALFETVQDSPPSVGIIRWLGSDKENLQLGVNRLYRPADIKLVKGGALEAAPNEVFYSFDSDEIPAASLLHPCKVAFLPKGVELPSGVSSFVCRRVYDTANKCLWWLTDQDIINDQRKEVDQLLRKTESEMHATVQQQQGGRSPKPGSSPMSTSQLKQSPDSVQNSGTTFPAHQKGKKRERSSDQVSEPVKRERTSRADDGDFGSLRSESVVKSEITKITDKGGLVDSEGVERLVQLMHPDKPERRIDLACRSLLTGVIAATDKIDCLNRFVQLRGLPVLDEWLQDVHKGKVGDSSSPRDHDRSVEDFLLVLLRALDRLPVNLEALQTCNIGKSVNHLRSHRNSEIQKKARSLVDTWKKRVEAEMNINDAKSASSQAVAWTARTRHEVSHGGNRHTGGSLDTSTKNSVSQPSAKSTSVKLVSGEVGKMSSASASPGNLKLASSPASTSANMRDGHLRMSVINSTSELPQSAMRDDKSSSSSQSHTNSQCSSDHAKNPALSGKEDTRSSNSGSTSLNKSSGSASRQRKSANGLQALAASSIQRDGGSNRNNSLARVPAAEKLSQSPGACEKSVDTPVSDSNNHKLIVKISNRGRSPAQSVNGGSVEDPSLTNSRGSSPVHSEKHGQFDRSSKDKNDCCRNNTLPDANNESWQSNDLKDGVTGCDEGYGSPATALDFGRCQTGEGTGKLADVTKGVSSSKCEMKPRKPLDSSLSSIDALIESCVKYSEGNASMSTGDDVGMNLLASVAAGEISKANGASPAQSPQGSASVLDEAIRSSLHCDDVSGVNHNLVNDAADVEVQKQIIGAGSIHADKGDQGDQFVTTSKDLLHVVDMSLRPDVKTNESGGAPSVSASPTCAAGGDGVRYDHETKAAVKDDSHVCVPDRRQGAIEDRGTDVSLKERSPAKASETMSLPAVHEKNGIKHEPNINISVEKPSAVRLPESVVKNEKAAVPSCVVNDLLPGQLNDLKADEVEGSCGRHVGQEANKDAKPEDVLPATHKQEESELLSAVADQKTKDHGEDIGKKEVAGSANKISSPSCGAHERELCSDTKVSMFVTGEMERHASGAVDTSSPAAGSSGTDGRLEFDLNEGFNVDDSKDEDPSGAVVPGSVSSFCLSSPLPAISVASTSVNVPPLITVAAAAKGPFVPPEDLLRNKGELGWKGSAATSAFRPAEPRKVSELSSMNNNVPLPDVSAGKQGRVLLEIDLNVADDSVLEDMGQSSDAKLDKRDHSGASHGAASTHSAGGLDLDLNRVEEAPELAQPPSNTHRSEARLQPAKMSSSSGLSNSESARRDFDLNNGPVADEATVDSSSYNLHGRPNLLVQPSVGFRISSTEVGNLNSWYPAGSAFSAIPIPSPLPDREQPFAMVGTSGGPPRILGASTGTIPFNPDMFRGSVLSSSPAVPFPAPPFQYPVFPFGTSFPVPSSSLAGGSPAFVDLSSGGRLCVPAVPSQLVGSSPAVSSQYPRPYVVSLSDVSNSVAVENARKWGRQGLDLNAGPGGPEAEGRDEHLPIPPRPVSAMGSLAFAEEHSRMYPMAGGVLKRKEPEGGWDADRLSGYKQPSWQ</sequence>
<dbReference type="PROSITE" id="PS51319">
    <property type="entry name" value="TFIIS_N"/>
    <property type="match status" value="1"/>
</dbReference>
<feature type="compositionally biased region" description="Basic and acidic residues" evidence="4">
    <location>
        <begin position="668"/>
        <end position="685"/>
    </location>
</feature>
<dbReference type="Pfam" id="PF01426">
    <property type="entry name" value="BAH"/>
    <property type="match status" value="1"/>
</dbReference>
<evidence type="ECO:0000256" key="1">
    <source>
        <dbReference type="ARBA" id="ARBA00004123"/>
    </source>
</evidence>
<dbReference type="InterPro" id="IPR003617">
    <property type="entry name" value="TFIIS/CRSP70_N_sub"/>
</dbReference>
<feature type="region of interest" description="Disordered" evidence="4">
    <location>
        <begin position="177"/>
        <end position="255"/>
    </location>
</feature>
<evidence type="ECO:0000256" key="3">
    <source>
        <dbReference type="PROSITE-ProRule" id="PRU00649"/>
    </source>
</evidence>
<feature type="domain" description="TFIIS N-terminal" evidence="6">
    <location>
        <begin position="327"/>
        <end position="413"/>
    </location>
</feature>
<dbReference type="PANTHER" id="PTHR46548">
    <property type="entry name" value="BAH AND TFIIS DOMAIN-CONTAINING PROTEIN-RELATED"/>
    <property type="match status" value="1"/>
</dbReference>
<feature type="compositionally biased region" description="Basic and acidic residues" evidence="4">
    <location>
        <begin position="1588"/>
        <end position="1602"/>
    </location>
</feature>
<dbReference type="Gene3D" id="2.30.30.490">
    <property type="match status" value="1"/>
</dbReference>
<feature type="compositionally biased region" description="Polar residues" evidence="4">
    <location>
        <begin position="198"/>
        <end position="220"/>
    </location>
</feature>
<feature type="compositionally biased region" description="Low complexity" evidence="4">
    <location>
        <begin position="1281"/>
        <end position="1293"/>
    </location>
</feature>
<feature type="region of interest" description="Disordered" evidence="4">
    <location>
        <begin position="1265"/>
        <end position="1293"/>
    </location>
</feature>
<dbReference type="Proteomes" id="UP001153076">
    <property type="component" value="Unassembled WGS sequence"/>
</dbReference>
<name>A0A9Q1KYU4_9CARY</name>
<dbReference type="InterPro" id="IPR017923">
    <property type="entry name" value="TFIIS_N"/>
</dbReference>
<feature type="compositionally biased region" description="Polar residues" evidence="4">
    <location>
        <begin position="448"/>
        <end position="468"/>
    </location>
</feature>
<dbReference type="InterPro" id="IPR043151">
    <property type="entry name" value="BAH_sf"/>
</dbReference>
<dbReference type="CDD" id="cd00183">
    <property type="entry name" value="TFIIS_I"/>
    <property type="match status" value="1"/>
</dbReference>
<dbReference type="GO" id="GO:0005634">
    <property type="term" value="C:nucleus"/>
    <property type="evidence" value="ECO:0007669"/>
    <property type="project" value="UniProtKB-SubCell"/>
</dbReference>
<feature type="region of interest" description="Disordered" evidence="4">
    <location>
        <begin position="421"/>
        <end position="501"/>
    </location>
</feature>
<dbReference type="Gene3D" id="1.20.930.10">
    <property type="entry name" value="Conserved domain common to transcription factors TFIIS, elongin A, CRSP70"/>
    <property type="match status" value="1"/>
</dbReference>
<feature type="domain" description="BAH" evidence="5">
    <location>
        <begin position="43"/>
        <end position="157"/>
    </location>
</feature>
<feature type="compositionally biased region" description="Polar residues" evidence="4">
    <location>
        <begin position="640"/>
        <end position="650"/>
    </location>
</feature>
<feature type="region of interest" description="Disordered" evidence="4">
    <location>
        <begin position="1306"/>
        <end position="1350"/>
    </location>
</feature>
<reference evidence="7" key="1">
    <citation type="submission" date="2022-04" db="EMBL/GenBank/DDBJ databases">
        <title>Carnegiea gigantea Genome sequencing and assembly v2.</title>
        <authorList>
            <person name="Copetti D."/>
            <person name="Sanderson M.J."/>
            <person name="Burquez A."/>
            <person name="Wojciechowski M.F."/>
        </authorList>
    </citation>
    <scope>NUCLEOTIDE SEQUENCE</scope>
    <source>
        <strain evidence="7">SGP5-SGP5p</strain>
        <tissue evidence="7">Aerial part</tissue>
    </source>
</reference>
<dbReference type="Pfam" id="PF08711">
    <property type="entry name" value="Med26"/>
    <property type="match status" value="1"/>
</dbReference>
<gene>
    <name evidence="7" type="ORF">Cgig2_006210</name>
</gene>
<feature type="region of interest" description="Disordered" evidence="4">
    <location>
        <begin position="1583"/>
        <end position="1610"/>
    </location>
</feature>
<dbReference type="GO" id="GO:0003682">
    <property type="term" value="F:chromatin binding"/>
    <property type="evidence" value="ECO:0007669"/>
    <property type="project" value="InterPro"/>
</dbReference>
<dbReference type="SUPFAM" id="SSF47676">
    <property type="entry name" value="Conserved domain common to transcription factors TFIIS, elongin A, CRSP70"/>
    <property type="match status" value="1"/>
</dbReference>
<feature type="compositionally biased region" description="Low complexity" evidence="4">
    <location>
        <begin position="556"/>
        <end position="572"/>
    </location>
</feature>
<evidence type="ECO:0008006" key="9">
    <source>
        <dbReference type="Google" id="ProtNLM"/>
    </source>
</evidence>
<protein>
    <recommendedName>
        <fullName evidence="9">TFIIS N-terminal domain-containing protein</fullName>
    </recommendedName>
</protein>
<evidence type="ECO:0000256" key="4">
    <source>
        <dbReference type="SAM" id="MobiDB-lite"/>
    </source>
</evidence>
<dbReference type="PANTHER" id="PTHR46548:SF1">
    <property type="entry name" value="BAH AND TFIIS DOMAIN-CONTAINING PROTEIN-RELATED"/>
    <property type="match status" value="1"/>
</dbReference>
<dbReference type="SMART" id="SM00509">
    <property type="entry name" value="TFS2N"/>
    <property type="match status" value="1"/>
</dbReference>
<feature type="region of interest" description="Disordered" evidence="4">
    <location>
        <begin position="514"/>
        <end position="581"/>
    </location>
</feature>